<feature type="domain" description="TRAM" evidence="8">
    <location>
        <begin position="10"/>
        <end position="69"/>
    </location>
</feature>
<keyword evidence="10" id="KW-1185">Reference proteome</keyword>
<organism evidence="9 10">
    <name type="scientific">Alteromonas pelagimontana</name>
    <dbReference type="NCBI Taxonomy" id="1858656"/>
    <lineage>
        <taxon>Bacteria</taxon>
        <taxon>Pseudomonadati</taxon>
        <taxon>Pseudomonadota</taxon>
        <taxon>Gammaproteobacteria</taxon>
        <taxon>Alteromonadales</taxon>
        <taxon>Alteromonadaceae</taxon>
        <taxon>Alteromonas/Salinimonas group</taxon>
        <taxon>Alteromonas</taxon>
    </lineage>
</organism>
<reference evidence="10" key="1">
    <citation type="submission" date="2014-12" db="EMBL/GenBank/DDBJ databases">
        <title>Complete genome sequence of a multi-drug resistant Klebsiella pneumoniae.</title>
        <authorList>
            <person name="Hua X."/>
            <person name="Chen Q."/>
            <person name="Li X."/>
            <person name="Feng Y."/>
            <person name="Ruan Z."/>
            <person name="Yu Y."/>
        </authorList>
    </citation>
    <scope>NUCLEOTIDE SEQUENCE [LARGE SCALE GENOMIC DNA]</scope>
    <source>
        <strain evidence="10">5.12</strain>
    </source>
</reference>
<gene>
    <name evidence="9" type="ORF">CA267_005475</name>
</gene>
<keyword evidence="1" id="KW-0479">Metal-binding</keyword>
<feature type="active site" evidence="7">
    <location>
        <position position="398"/>
    </location>
</feature>
<dbReference type="Proteomes" id="UP000219285">
    <property type="component" value="Chromosome"/>
</dbReference>
<dbReference type="PROSITE" id="PS50926">
    <property type="entry name" value="TRAM"/>
    <property type="match status" value="1"/>
</dbReference>
<dbReference type="GO" id="GO:0051539">
    <property type="term" value="F:4 iron, 4 sulfur cluster binding"/>
    <property type="evidence" value="ECO:0007669"/>
    <property type="project" value="UniProtKB-KW"/>
</dbReference>
<dbReference type="PROSITE" id="PS51687">
    <property type="entry name" value="SAM_MT_RNA_M5U"/>
    <property type="match status" value="1"/>
</dbReference>
<evidence type="ECO:0000256" key="2">
    <source>
        <dbReference type="ARBA" id="ARBA00022603"/>
    </source>
</evidence>
<dbReference type="InterPro" id="IPR012340">
    <property type="entry name" value="NA-bd_OB-fold"/>
</dbReference>
<sequence>MANFYTPTKRKLVKQTPITVYIDEMDMQGQGVSTSHSPVLFVEGALPGETCEVVIFQRQKQFAKARLLKVLIPSAQRTTPFCPLIARCGGCQLQHVFAESSLAGRQKALGSYWQTRLGLTDIPWQPPLTGRKPDYRRKARLAVDARDCNNVKVGYREQGGKNIVNVPACPILEPELSAVIAPLKQLLTRHAGRHNVGHISLLKGDNVAQVTVKIVRALGQEMMNALVQLGKYHAVNIVLERPDGEFEVAYEHAPLLCQTEPGITLSPMPNDFVQVNSDVNRQMIERAMEWLAPQPDDKIADWFCGLGNFSLSLAKRAASVQAIEGVAEMVRNARNNALQQGITNIDWLHLDLGDPAAVKNVLAEPVDSLLLDPSREGAQSVCELLARQPVPKILYVSCNPSSFTRDAKILLSGGYQMDKVSVIEMFPYTRHLETMALFTHNKTTLAS</sequence>
<evidence type="ECO:0000256" key="5">
    <source>
        <dbReference type="ARBA" id="ARBA00023014"/>
    </source>
</evidence>
<dbReference type="SUPFAM" id="SSF50249">
    <property type="entry name" value="Nucleic acid-binding proteins"/>
    <property type="match status" value="1"/>
</dbReference>
<protein>
    <submittedName>
        <fullName evidence="9">23S rRNA (Uracil(1939)-C(5))-methyltransferase RlmD</fullName>
    </submittedName>
</protein>
<dbReference type="Gene3D" id="2.40.50.1070">
    <property type="match status" value="1"/>
</dbReference>
<keyword evidence="3 6" id="KW-0808">Transferase</keyword>
<keyword evidence="4 6" id="KW-0949">S-adenosyl-L-methionine</keyword>
<dbReference type="Pfam" id="PF05958">
    <property type="entry name" value="tRNA_U5-meth_tr"/>
    <property type="match status" value="1"/>
</dbReference>
<accession>A0A6M4MCI3</accession>
<dbReference type="InterPro" id="IPR030390">
    <property type="entry name" value="MeTrfase_TrmA_AS"/>
</dbReference>
<proteinExistence type="inferred from homology"/>
<keyword evidence="1" id="KW-0408">Iron</keyword>
<dbReference type="GO" id="GO:0070041">
    <property type="term" value="F:rRNA (uridine-C5-)-methyltransferase activity"/>
    <property type="evidence" value="ECO:0007669"/>
    <property type="project" value="TreeGrafter"/>
</dbReference>
<feature type="active site" description="Nucleophile" evidence="6">
    <location>
        <position position="398"/>
    </location>
</feature>
<evidence type="ECO:0000256" key="1">
    <source>
        <dbReference type="ARBA" id="ARBA00022485"/>
    </source>
</evidence>
<dbReference type="FunFam" id="2.40.50.140:FF:000097">
    <property type="entry name" value="23S rRNA (uracil(1939)-C(5))-methyltransferase RlmD"/>
    <property type="match status" value="1"/>
</dbReference>
<dbReference type="InterPro" id="IPR029063">
    <property type="entry name" value="SAM-dependent_MTases_sf"/>
</dbReference>
<keyword evidence="1" id="KW-0004">4Fe-4S</keyword>
<feature type="binding site" evidence="6">
    <location>
        <position position="303"/>
    </location>
    <ligand>
        <name>S-adenosyl-L-methionine</name>
        <dbReference type="ChEBI" id="CHEBI:59789"/>
    </ligand>
</feature>
<dbReference type="SUPFAM" id="SSF53335">
    <property type="entry name" value="S-adenosyl-L-methionine-dependent methyltransferases"/>
    <property type="match status" value="1"/>
</dbReference>
<comment type="similarity">
    <text evidence="6">Belongs to the class I-like SAM-binding methyltransferase superfamily. RNA M5U methyltransferase family.</text>
</comment>
<evidence type="ECO:0000256" key="6">
    <source>
        <dbReference type="PROSITE-ProRule" id="PRU01024"/>
    </source>
</evidence>
<name>A0A6M4MCI3_9ALTE</name>
<feature type="binding site" evidence="6">
    <location>
        <position position="324"/>
    </location>
    <ligand>
        <name>S-adenosyl-L-methionine</name>
        <dbReference type="ChEBI" id="CHEBI:59789"/>
    </ligand>
</feature>
<evidence type="ECO:0000313" key="10">
    <source>
        <dbReference type="Proteomes" id="UP000219285"/>
    </source>
</evidence>
<keyword evidence="5" id="KW-0411">Iron-sulfur</keyword>
<feature type="binding site" evidence="6">
    <location>
        <position position="274"/>
    </location>
    <ligand>
        <name>S-adenosyl-L-methionine</name>
        <dbReference type="ChEBI" id="CHEBI:59789"/>
    </ligand>
</feature>
<dbReference type="InterPro" id="IPR010280">
    <property type="entry name" value="U5_MeTrfase_fam"/>
</dbReference>
<dbReference type="KEGG" id="apel:CA267_005475"/>
<evidence type="ECO:0000313" key="9">
    <source>
        <dbReference type="EMBL" id="QJR80265.1"/>
    </source>
</evidence>
<dbReference type="PANTHER" id="PTHR11061">
    <property type="entry name" value="RNA M5U METHYLTRANSFERASE"/>
    <property type="match status" value="1"/>
</dbReference>
<dbReference type="Gene3D" id="2.40.50.140">
    <property type="entry name" value="Nucleic acid-binding proteins"/>
    <property type="match status" value="1"/>
</dbReference>
<dbReference type="GO" id="GO:0070475">
    <property type="term" value="P:rRNA base methylation"/>
    <property type="evidence" value="ECO:0007669"/>
    <property type="project" value="TreeGrafter"/>
</dbReference>
<dbReference type="PROSITE" id="PS01230">
    <property type="entry name" value="TRMA_1"/>
    <property type="match status" value="1"/>
</dbReference>
<feature type="binding site" evidence="6">
    <location>
        <position position="372"/>
    </location>
    <ligand>
        <name>S-adenosyl-L-methionine</name>
        <dbReference type="ChEBI" id="CHEBI:59789"/>
    </ligand>
</feature>
<evidence type="ECO:0000259" key="8">
    <source>
        <dbReference type="PROSITE" id="PS50926"/>
    </source>
</evidence>
<evidence type="ECO:0000256" key="4">
    <source>
        <dbReference type="ARBA" id="ARBA00022691"/>
    </source>
</evidence>
<dbReference type="InterPro" id="IPR002792">
    <property type="entry name" value="TRAM_dom"/>
</dbReference>
<evidence type="ECO:0000256" key="3">
    <source>
        <dbReference type="ARBA" id="ARBA00022679"/>
    </source>
</evidence>
<reference evidence="9 10" key="2">
    <citation type="submission" date="2020-04" db="EMBL/GenBank/DDBJ databases">
        <title>Complete genome sequence of Alteromonas pelagimontana 5.12T.</title>
        <authorList>
            <person name="Sinha R.K."/>
            <person name="Krishnan K.P."/>
            <person name="Kurian J.P."/>
        </authorList>
    </citation>
    <scope>NUCLEOTIDE SEQUENCE [LARGE SCALE GENOMIC DNA]</scope>
    <source>
        <strain evidence="9 10">5.12</strain>
    </source>
</reference>
<keyword evidence="2 6" id="KW-0489">Methyltransferase</keyword>
<evidence type="ECO:0000256" key="7">
    <source>
        <dbReference type="PROSITE-ProRule" id="PRU10015"/>
    </source>
</evidence>
<dbReference type="Gene3D" id="3.40.50.150">
    <property type="entry name" value="Vaccinia Virus protein VP39"/>
    <property type="match status" value="1"/>
</dbReference>
<dbReference type="RefSeq" id="WP_075608425.1">
    <property type="nucleotide sequence ID" value="NZ_CP052766.1"/>
</dbReference>
<dbReference type="PANTHER" id="PTHR11061:SF49">
    <property type="entry name" value="23S RRNA (URACIL(1939)-C(5))-METHYLTRANSFERASE RLMD"/>
    <property type="match status" value="1"/>
</dbReference>
<dbReference type="EMBL" id="CP052766">
    <property type="protein sequence ID" value="QJR80265.1"/>
    <property type="molecule type" value="Genomic_DNA"/>
</dbReference>
<dbReference type="AlphaFoldDB" id="A0A6M4MCI3"/>
<dbReference type="CDD" id="cd02440">
    <property type="entry name" value="AdoMet_MTases"/>
    <property type="match status" value="1"/>
</dbReference>
<dbReference type="OrthoDB" id="9804590at2"/>